<dbReference type="eggNOG" id="COG3087">
    <property type="taxonomic scope" value="Bacteria"/>
</dbReference>
<evidence type="ECO:0000256" key="1">
    <source>
        <dbReference type="ARBA" id="ARBA00022737"/>
    </source>
</evidence>
<evidence type="ECO:0000313" key="6">
    <source>
        <dbReference type="Proteomes" id="UP000000442"/>
    </source>
</evidence>
<dbReference type="SUPFAM" id="SSF48452">
    <property type="entry name" value="TPR-like"/>
    <property type="match status" value="1"/>
</dbReference>
<name>C0QH07_DESAH</name>
<dbReference type="Proteomes" id="UP000000442">
    <property type="component" value="Chromosome"/>
</dbReference>
<dbReference type="InterPro" id="IPR050498">
    <property type="entry name" value="Ycf3"/>
</dbReference>
<dbReference type="SUPFAM" id="SSF110997">
    <property type="entry name" value="Sporulation related repeat"/>
    <property type="match status" value="1"/>
</dbReference>
<evidence type="ECO:0000256" key="3">
    <source>
        <dbReference type="PROSITE-ProRule" id="PRU00339"/>
    </source>
</evidence>
<dbReference type="InterPro" id="IPR007730">
    <property type="entry name" value="SPOR-like_dom"/>
</dbReference>
<dbReference type="HOGENOM" id="CLU_1056574_0_0_7"/>
<keyword evidence="1" id="KW-0677">Repeat</keyword>
<proteinExistence type="predicted"/>
<evidence type="ECO:0000313" key="5">
    <source>
        <dbReference type="EMBL" id="ACN15656.1"/>
    </source>
</evidence>
<dbReference type="PROSITE" id="PS51724">
    <property type="entry name" value="SPOR"/>
    <property type="match status" value="1"/>
</dbReference>
<dbReference type="Pfam" id="PF13181">
    <property type="entry name" value="TPR_8"/>
    <property type="match status" value="1"/>
</dbReference>
<dbReference type="Gene3D" id="3.30.70.1070">
    <property type="entry name" value="Sporulation related repeat"/>
    <property type="match status" value="1"/>
</dbReference>
<dbReference type="SMART" id="SM00028">
    <property type="entry name" value="TPR"/>
    <property type="match status" value="4"/>
</dbReference>
<sequence>MVSISYHTWPMEKRYINWFMIVLLFFAVPVQCLQAKSPQELFNEGVEELKTGEPQAAVDLFTELIMTEPGNAKVHKNRGVALMKLGKVDLAIQDFERALTLNPDLPGLYSNLGAAWYYKQAYEKAVINYGYEIEREPESYVSYFNRALCRVLLNQPKLAMADIARCLELKPDFPKALELQKEMKGFEIQTGAFMNQNNAVEMAGMLEQKGIDTHILTLEDHQKKTWYLVRVGHFADSKEAEKFCKQLINREKITAIVRPWGKF</sequence>
<dbReference type="KEGG" id="dat:HRM2_25620"/>
<feature type="repeat" description="TPR" evidence="3">
    <location>
        <begin position="72"/>
        <end position="105"/>
    </location>
</feature>
<dbReference type="PROSITE" id="PS50293">
    <property type="entry name" value="TPR_REGION"/>
    <property type="match status" value="1"/>
</dbReference>
<keyword evidence="2 3" id="KW-0802">TPR repeat</keyword>
<dbReference type="GO" id="GO:0042834">
    <property type="term" value="F:peptidoglycan binding"/>
    <property type="evidence" value="ECO:0007669"/>
    <property type="project" value="InterPro"/>
</dbReference>
<protein>
    <submittedName>
        <fullName evidence="5">TPR repeat family protein</fullName>
    </submittedName>
</protein>
<dbReference type="Pfam" id="PF00515">
    <property type="entry name" value="TPR_1"/>
    <property type="match status" value="1"/>
</dbReference>
<dbReference type="InterPro" id="IPR019734">
    <property type="entry name" value="TPR_rpt"/>
</dbReference>
<dbReference type="eggNOG" id="COG3063">
    <property type="taxonomic scope" value="Bacteria"/>
</dbReference>
<evidence type="ECO:0000259" key="4">
    <source>
        <dbReference type="PROSITE" id="PS51724"/>
    </source>
</evidence>
<dbReference type="EMBL" id="CP001087">
    <property type="protein sequence ID" value="ACN15656.1"/>
    <property type="molecule type" value="Genomic_DNA"/>
</dbReference>
<dbReference type="AlphaFoldDB" id="C0QH07"/>
<reference evidence="5 6" key="1">
    <citation type="journal article" date="2009" name="Environ. Microbiol.">
        <title>Genome sequence of Desulfobacterium autotrophicum HRM2, a marine sulfate reducer oxidizing organic carbon completely to carbon dioxide.</title>
        <authorList>
            <person name="Strittmatter A.W."/>
            <person name="Liesegang H."/>
            <person name="Rabus R."/>
            <person name="Decker I."/>
            <person name="Amann J."/>
            <person name="Andres S."/>
            <person name="Henne A."/>
            <person name="Fricke W.F."/>
            <person name="Martinez-Arias R."/>
            <person name="Bartels D."/>
            <person name="Goesmann A."/>
            <person name="Krause L."/>
            <person name="Puehler A."/>
            <person name="Klenk H.P."/>
            <person name="Richter M."/>
            <person name="Schuler M."/>
            <person name="Gloeckner F.O."/>
            <person name="Meyerdierks A."/>
            <person name="Gottschalk G."/>
            <person name="Amann R."/>
        </authorList>
    </citation>
    <scope>NUCLEOTIDE SEQUENCE [LARGE SCALE GENOMIC DNA]</scope>
    <source>
        <strain evidence="6">ATCC 43914 / DSM 3382 / HRM2</strain>
    </source>
</reference>
<gene>
    <name evidence="5" type="ordered locus">HRM2_25620</name>
</gene>
<feature type="domain" description="SPOR" evidence="4">
    <location>
        <begin position="180"/>
        <end position="260"/>
    </location>
</feature>
<accession>C0QH07</accession>
<dbReference type="InterPro" id="IPR036680">
    <property type="entry name" value="SPOR-like_sf"/>
</dbReference>
<keyword evidence="6" id="KW-1185">Reference proteome</keyword>
<dbReference type="PROSITE" id="PS50005">
    <property type="entry name" value="TPR"/>
    <property type="match status" value="1"/>
</dbReference>
<dbReference type="STRING" id="177437.HRM2_25620"/>
<dbReference type="InterPro" id="IPR011990">
    <property type="entry name" value="TPR-like_helical_dom_sf"/>
</dbReference>
<dbReference type="Pfam" id="PF05036">
    <property type="entry name" value="SPOR"/>
    <property type="match status" value="1"/>
</dbReference>
<dbReference type="PANTHER" id="PTHR44858">
    <property type="entry name" value="TETRATRICOPEPTIDE REPEAT PROTEIN 6"/>
    <property type="match status" value="1"/>
</dbReference>
<dbReference type="PANTHER" id="PTHR44858:SF1">
    <property type="entry name" value="UDP-N-ACETYLGLUCOSAMINE--PEPTIDE N-ACETYLGLUCOSAMINYLTRANSFERASE SPINDLY-RELATED"/>
    <property type="match status" value="1"/>
</dbReference>
<organism evidence="5 6">
    <name type="scientific">Desulforapulum autotrophicum (strain ATCC 43914 / DSM 3382 / VKM B-1955 / HRM2)</name>
    <name type="common">Desulfobacterium autotrophicum</name>
    <dbReference type="NCBI Taxonomy" id="177437"/>
    <lineage>
        <taxon>Bacteria</taxon>
        <taxon>Pseudomonadati</taxon>
        <taxon>Thermodesulfobacteriota</taxon>
        <taxon>Desulfobacteria</taxon>
        <taxon>Desulfobacterales</taxon>
        <taxon>Desulfobacteraceae</taxon>
        <taxon>Desulforapulum</taxon>
    </lineage>
</organism>
<evidence type="ECO:0000256" key="2">
    <source>
        <dbReference type="ARBA" id="ARBA00022803"/>
    </source>
</evidence>
<dbReference type="Gene3D" id="1.25.40.10">
    <property type="entry name" value="Tetratricopeptide repeat domain"/>
    <property type="match status" value="2"/>
</dbReference>